<feature type="compositionally biased region" description="Polar residues" evidence="2">
    <location>
        <begin position="18"/>
        <end position="29"/>
    </location>
</feature>
<evidence type="ECO:0000256" key="2">
    <source>
        <dbReference type="SAM" id="MobiDB-lite"/>
    </source>
</evidence>
<dbReference type="RefSeq" id="XP_044568311.1">
    <property type="nucleotide sequence ID" value="XM_044700986.1"/>
</dbReference>
<keyword evidence="4" id="KW-1185">Reference proteome</keyword>
<dbReference type="PANTHER" id="PTHR43675:SF1">
    <property type="entry name" value="RIKEN CDNA 2700097O09 GENE"/>
    <property type="match status" value="1"/>
</dbReference>
<dbReference type="VEuPathDB" id="AmoebaDB:NfTy_013860"/>
<dbReference type="GeneID" id="68117878"/>
<organism evidence="3 4">
    <name type="scientific">Naegleria fowleri</name>
    <name type="common">Brain eating amoeba</name>
    <dbReference type="NCBI Taxonomy" id="5763"/>
    <lineage>
        <taxon>Eukaryota</taxon>
        <taxon>Discoba</taxon>
        <taxon>Heterolobosea</taxon>
        <taxon>Tetramitia</taxon>
        <taxon>Eutetramitia</taxon>
        <taxon>Vahlkampfiidae</taxon>
        <taxon>Naegleria</taxon>
    </lineage>
</organism>
<dbReference type="GO" id="GO:0008168">
    <property type="term" value="F:methyltransferase activity"/>
    <property type="evidence" value="ECO:0007669"/>
    <property type="project" value="TreeGrafter"/>
</dbReference>
<dbReference type="EMBL" id="VFQX01000006">
    <property type="protein sequence ID" value="KAF0983598.1"/>
    <property type="molecule type" value="Genomic_DNA"/>
</dbReference>
<dbReference type="PANTHER" id="PTHR43675">
    <property type="entry name" value="ARSENITE METHYLTRANSFERASE"/>
    <property type="match status" value="1"/>
</dbReference>
<evidence type="ECO:0000313" key="4">
    <source>
        <dbReference type="Proteomes" id="UP000444721"/>
    </source>
</evidence>
<dbReference type="VEuPathDB" id="AmoebaDB:FDP41_010663"/>
<name>A0A6A5CDL1_NAEFO</name>
<dbReference type="InterPro" id="IPR029063">
    <property type="entry name" value="SAM-dependent_MTases_sf"/>
</dbReference>
<feature type="region of interest" description="Disordered" evidence="2">
    <location>
        <begin position="89"/>
        <end position="110"/>
    </location>
</feature>
<feature type="coiled-coil region" evidence="1">
    <location>
        <begin position="61"/>
        <end position="89"/>
    </location>
</feature>
<reference evidence="3 4" key="1">
    <citation type="journal article" date="2019" name="Sci. Rep.">
        <title>Nanopore sequencing improves the draft genome of the human pathogenic amoeba Naegleria fowleri.</title>
        <authorList>
            <person name="Liechti N."/>
            <person name="Schurch N."/>
            <person name="Bruggmann R."/>
            <person name="Wittwer M."/>
        </authorList>
    </citation>
    <scope>NUCLEOTIDE SEQUENCE [LARGE SCALE GENOMIC DNA]</scope>
    <source>
        <strain evidence="3 4">ATCC 30894</strain>
    </source>
</reference>
<feature type="region of interest" description="Disordered" evidence="2">
    <location>
        <begin position="1"/>
        <end position="29"/>
    </location>
</feature>
<proteinExistence type="predicted"/>
<feature type="compositionally biased region" description="Acidic residues" evidence="2">
    <location>
        <begin position="95"/>
        <end position="110"/>
    </location>
</feature>
<gene>
    <name evidence="3" type="ORF">FDP41_010663</name>
</gene>
<keyword evidence="1" id="KW-0175">Coiled coil</keyword>
<dbReference type="Gene3D" id="3.40.50.150">
    <property type="entry name" value="Vaccinia Virus protein VP39"/>
    <property type="match status" value="1"/>
</dbReference>
<evidence type="ECO:0008006" key="5">
    <source>
        <dbReference type="Google" id="ProtNLM"/>
    </source>
</evidence>
<dbReference type="VEuPathDB" id="AmoebaDB:NF0082290"/>
<evidence type="ECO:0000256" key="1">
    <source>
        <dbReference type="SAM" id="Coils"/>
    </source>
</evidence>
<dbReference type="OMA" id="NVFEWFF"/>
<evidence type="ECO:0000313" key="3">
    <source>
        <dbReference type="EMBL" id="KAF0983598.1"/>
    </source>
</evidence>
<dbReference type="OrthoDB" id="15794at2759"/>
<sequence length="436" mass="51163">MNAKSNPETTRRKRVDLNYSSENTETNSDLPSVLESFQKLCDHLKSEEELLVMQTFCHDYIEKLLQQRNEELEALSDELDQEFERHVENDHVNDQDENSDEEDDTSPNDDEQIKNAHLAIKSNLKTLQSIKHFIREKLPNTNAYAPNERFYFPGEVSTSVENRQFDGYTRSNTIHMDGFLYDNDEMNELFRRGEVPQFYCEKCNSSSHIKEMNIISHSFSLDELAFIFSSNCMNKDFWIRNRILEKIKLSLGITNLKAQKDDYKLLTRKNMKDHGIVLMDVGSRLGSVLYYVYLFIDPLSVKQLIGVEINEFFAKLQQETVTKFKMGEKIKILNSDIMQEQDLVKQCDILVMHNVFEWFFSQKENQEIWKRLKTEFLTRKGLRLITCPSIQQSLDDAALTDVLSIDGWLKEIPLNYPDDETTGEKLYTEIHMYEVL</sequence>
<comment type="caution">
    <text evidence="3">The sequence shown here is derived from an EMBL/GenBank/DDBJ whole genome shotgun (WGS) entry which is preliminary data.</text>
</comment>
<dbReference type="SUPFAM" id="SSF53335">
    <property type="entry name" value="S-adenosyl-L-methionine-dependent methyltransferases"/>
    <property type="match status" value="1"/>
</dbReference>
<protein>
    <recommendedName>
        <fullName evidence="5">Methyltransferase type 11 domain-containing protein</fullName>
    </recommendedName>
</protein>
<dbReference type="Proteomes" id="UP000444721">
    <property type="component" value="Unassembled WGS sequence"/>
</dbReference>
<dbReference type="AlphaFoldDB" id="A0A6A5CDL1"/>
<dbReference type="InterPro" id="IPR026669">
    <property type="entry name" value="Arsenite_MeTrfase-like"/>
</dbReference>
<accession>A0A6A5CDL1</accession>